<evidence type="ECO:0000256" key="1">
    <source>
        <dbReference type="SAM" id="SignalP"/>
    </source>
</evidence>
<dbReference type="InterPro" id="IPR035940">
    <property type="entry name" value="CAP_sf"/>
</dbReference>
<proteinExistence type="predicted"/>
<reference evidence="2 3" key="1">
    <citation type="submission" date="2018-08" db="EMBL/GenBank/DDBJ databases">
        <title>A genome reference for cultivated species of the human gut microbiota.</title>
        <authorList>
            <person name="Zou Y."/>
            <person name="Xue W."/>
            <person name="Luo G."/>
        </authorList>
    </citation>
    <scope>NUCLEOTIDE SEQUENCE [LARGE SCALE GENOMIC DNA]</scope>
    <source>
        <strain evidence="2 3">AM48-23BH</strain>
    </source>
</reference>
<organism evidence="2 3">
    <name type="scientific">Anaerobutyricum hallii</name>
    <dbReference type="NCBI Taxonomy" id="39488"/>
    <lineage>
        <taxon>Bacteria</taxon>
        <taxon>Bacillati</taxon>
        <taxon>Bacillota</taxon>
        <taxon>Clostridia</taxon>
        <taxon>Lachnospirales</taxon>
        <taxon>Lachnospiraceae</taxon>
        <taxon>Anaerobutyricum</taxon>
    </lineage>
</organism>
<dbReference type="Proteomes" id="UP000286561">
    <property type="component" value="Unassembled WGS sequence"/>
</dbReference>
<protein>
    <recommendedName>
        <fullName evidence="4">SCP domain-containing protein</fullName>
    </recommendedName>
</protein>
<dbReference type="EMBL" id="QSEP01000017">
    <property type="protein sequence ID" value="RGZ84383.1"/>
    <property type="molecule type" value="Genomic_DNA"/>
</dbReference>
<feature type="signal peptide" evidence="1">
    <location>
        <begin position="1"/>
        <end position="31"/>
    </location>
</feature>
<gene>
    <name evidence="2" type="ORF">DW972_04750</name>
</gene>
<comment type="caution">
    <text evidence="2">The sequence shown here is derived from an EMBL/GenBank/DDBJ whole genome shotgun (WGS) entry which is preliminary data.</text>
</comment>
<accession>A0A413PZF9</accession>
<dbReference type="Gene3D" id="3.40.33.10">
    <property type="entry name" value="CAP"/>
    <property type="match status" value="1"/>
</dbReference>
<dbReference type="RefSeq" id="WP_118329179.1">
    <property type="nucleotide sequence ID" value="NZ_QSEP01000017.1"/>
</dbReference>
<evidence type="ECO:0008006" key="4">
    <source>
        <dbReference type="Google" id="ProtNLM"/>
    </source>
</evidence>
<dbReference type="AlphaFoldDB" id="A0A413PZF9"/>
<evidence type="ECO:0000313" key="3">
    <source>
        <dbReference type="Proteomes" id="UP000286561"/>
    </source>
</evidence>
<feature type="chain" id="PRO_5019386114" description="SCP domain-containing protein" evidence="1">
    <location>
        <begin position="32"/>
        <end position="138"/>
    </location>
</feature>
<evidence type="ECO:0000313" key="2">
    <source>
        <dbReference type="EMBL" id="RGZ84383.1"/>
    </source>
</evidence>
<keyword evidence="1" id="KW-0732">Signal</keyword>
<name>A0A413PZF9_9FIRM</name>
<sequence>MREKTMKRGHLLLTLLAFVSLLWLGTIHANAATVKAKVDVKKFYGMAEQVLQEINKQRRSNGLSDLKMDANFTEAAMDIALQVQGGDASASNPDIYNNKYISKDAMEIDNINGYDMYDDNLWKENRNGTQKSIKSYKK</sequence>